<sequence length="356" mass="37992">MDHSFNKRVSPLSLLRVRSLFSSEFFPMSLPSVFRPGLMRRTFALGALLVAAGLAQAQSTGPIRLLVGFPAGAGTDALARTIADKLKDELGAPVVVENRAGAGGQIAAQYLKTAPADGHVFFVSHDHTISILPAVTKNPGFNPASDFTPVAGIATFSNVLAVSGGTPAKTIQEYVQWVKTKKDGKDSIGVPAPGSIPVFLTQLIGKKYGIDVQAAPYRGGAPLLADMMGNQIAAGIAGVPDLMELQRTGKVRVVAAIGAKRDPLLPQVPTFTELGFDNLDDYPWYGVFAPVGTPQPVIDKFSAALQKVLAQPETKKKLVDMGLHVNYEPQGQFAGRVRSYTQTWERIIKDSGFQPQ</sequence>
<gene>
    <name evidence="2" type="ORF">DFR41_104347</name>
</gene>
<proteinExistence type="inferred from homology"/>
<keyword evidence="3" id="KW-1185">Reference proteome</keyword>
<dbReference type="Gene3D" id="3.40.190.10">
    <property type="entry name" value="Periplasmic binding protein-like II"/>
    <property type="match status" value="1"/>
</dbReference>
<dbReference type="PANTHER" id="PTHR42928:SF5">
    <property type="entry name" value="BLR1237 PROTEIN"/>
    <property type="match status" value="1"/>
</dbReference>
<comment type="similarity">
    <text evidence="1">Belongs to the UPF0065 (bug) family.</text>
</comment>
<evidence type="ECO:0000313" key="2">
    <source>
        <dbReference type="EMBL" id="RDI25287.1"/>
    </source>
</evidence>
<organism evidence="2 3">
    <name type="scientific">Pseudacidovorax intermedius</name>
    <dbReference type="NCBI Taxonomy" id="433924"/>
    <lineage>
        <taxon>Bacteria</taxon>
        <taxon>Pseudomonadati</taxon>
        <taxon>Pseudomonadota</taxon>
        <taxon>Betaproteobacteria</taxon>
        <taxon>Burkholderiales</taxon>
        <taxon>Comamonadaceae</taxon>
        <taxon>Pseudacidovorax</taxon>
    </lineage>
</organism>
<name>A0A370FFU4_9BURK</name>
<evidence type="ECO:0000313" key="3">
    <source>
        <dbReference type="Proteomes" id="UP000255265"/>
    </source>
</evidence>
<dbReference type="STRING" id="433924.NS331_03285"/>
<dbReference type="SUPFAM" id="SSF53850">
    <property type="entry name" value="Periplasmic binding protein-like II"/>
    <property type="match status" value="1"/>
</dbReference>
<dbReference type="Proteomes" id="UP000255265">
    <property type="component" value="Unassembled WGS sequence"/>
</dbReference>
<dbReference type="EMBL" id="QQAV01000004">
    <property type="protein sequence ID" value="RDI25287.1"/>
    <property type="molecule type" value="Genomic_DNA"/>
</dbReference>
<dbReference type="CDD" id="cd13579">
    <property type="entry name" value="PBP2_Bug_NagM"/>
    <property type="match status" value="1"/>
</dbReference>
<dbReference type="PIRSF" id="PIRSF017082">
    <property type="entry name" value="YflP"/>
    <property type="match status" value="1"/>
</dbReference>
<dbReference type="InterPro" id="IPR042100">
    <property type="entry name" value="Bug_dom1"/>
</dbReference>
<comment type="caution">
    <text evidence="2">The sequence shown here is derived from an EMBL/GenBank/DDBJ whole genome shotgun (WGS) entry which is preliminary data.</text>
</comment>
<evidence type="ECO:0000256" key="1">
    <source>
        <dbReference type="ARBA" id="ARBA00006987"/>
    </source>
</evidence>
<dbReference type="AlphaFoldDB" id="A0A370FFU4"/>
<keyword evidence="2" id="KW-0675">Receptor</keyword>
<reference evidence="2 3" key="1">
    <citation type="submission" date="2018-07" db="EMBL/GenBank/DDBJ databases">
        <title>Genomic Encyclopedia of Type Strains, Phase IV (KMG-IV): sequencing the most valuable type-strain genomes for metagenomic binning, comparative biology and taxonomic classification.</title>
        <authorList>
            <person name="Goeker M."/>
        </authorList>
    </citation>
    <scope>NUCLEOTIDE SEQUENCE [LARGE SCALE GENOMIC DNA]</scope>
    <source>
        <strain evidence="2 3">DSM 21352</strain>
    </source>
</reference>
<dbReference type="PANTHER" id="PTHR42928">
    <property type="entry name" value="TRICARBOXYLATE-BINDING PROTEIN"/>
    <property type="match status" value="1"/>
</dbReference>
<accession>A0A370FFU4</accession>
<dbReference type="Gene3D" id="3.40.190.150">
    <property type="entry name" value="Bordetella uptake gene, domain 1"/>
    <property type="match status" value="1"/>
</dbReference>
<protein>
    <submittedName>
        <fullName evidence="2">Tripartite-type tricarboxylate transporter receptor subunit TctC</fullName>
    </submittedName>
</protein>
<dbReference type="InterPro" id="IPR005064">
    <property type="entry name" value="BUG"/>
</dbReference>
<dbReference type="Pfam" id="PF03401">
    <property type="entry name" value="TctC"/>
    <property type="match status" value="1"/>
</dbReference>